<feature type="domain" description="RING-type" evidence="8">
    <location>
        <begin position="61"/>
        <end position="99"/>
    </location>
</feature>
<dbReference type="SMART" id="SM00184">
    <property type="entry name" value="RING"/>
    <property type="match status" value="1"/>
</dbReference>
<protein>
    <recommendedName>
        <fullName evidence="8">RING-type domain-containing protein</fullName>
    </recommendedName>
</protein>
<evidence type="ECO:0000313" key="10">
    <source>
        <dbReference type="Proteomes" id="UP000801492"/>
    </source>
</evidence>
<dbReference type="GO" id="GO:0061630">
    <property type="term" value="F:ubiquitin protein ligase activity"/>
    <property type="evidence" value="ECO:0007669"/>
    <property type="project" value="TreeGrafter"/>
</dbReference>
<accession>A0A8K0D0D2</accession>
<reference evidence="9" key="1">
    <citation type="submission" date="2019-08" db="EMBL/GenBank/DDBJ databases">
        <title>The genome of the North American firefly Photinus pyralis.</title>
        <authorList>
            <consortium name="Photinus pyralis genome working group"/>
            <person name="Fallon T.R."/>
            <person name="Sander Lower S.E."/>
            <person name="Weng J.-K."/>
        </authorList>
    </citation>
    <scope>NUCLEOTIDE SEQUENCE</scope>
    <source>
        <strain evidence="9">TRF0915ILg1</strain>
        <tissue evidence="9">Whole body</tissue>
    </source>
</reference>
<dbReference type="SUPFAM" id="SSF57850">
    <property type="entry name" value="RING/U-box"/>
    <property type="match status" value="1"/>
</dbReference>
<keyword evidence="3 6" id="KW-0863">Zinc-finger</keyword>
<gene>
    <name evidence="9" type="ORF">ILUMI_09151</name>
</gene>
<dbReference type="GO" id="GO:0005634">
    <property type="term" value="C:nucleus"/>
    <property type="evidence" value="ECO:0007669"/>
    <property type="project" value="TreeGrafter"/>
</dbReference>
<dbReference type="Pfam" id="PF13445">
    <property type="entry name" value="zf-RING_UBOX"/>
    <property type="match status" value="1"/>
</dbReference>
<sequence>MSLFNKNNSDDKSQETEKPFIENSSSKISVVVNNRSLKRRLSNEPSTESNSLESLEDELQCAICKEMFINPVTLSCTHTFCKYCIERWRQNHFHCPICRCKITTQFQTRVLINFIDKILEKASNEVKQHRLDVIEQRQAISSFPPLPIDKPLTSSEANSVSVLTTNSRRRTADYGLIEASFEDTSGEGSDYDNFLSDDIRAMRGDFDVNCLYPRQRRCYTWQRGYWGYGCPYKRRRFY</sequence>
<dbReference type="InterPro" id="IPR027370">
    <property type="entry name" value="Znf-RING_euk"/>
</dbReference>
<dbReference type="GO" id="GO:0042393">
    <property type="term" value="F:histone binding"/>
    <property type="evidence" value="ECO:0007669"/>
    <property type="project" value="TreeGrafter"/>
</dbReference>
<dbReference type="GO" id="GO:0005829">
    <property type="term" value="C:cytosol"/>
    <property type="evidence" value="ECO:0007669"/>
    <property type="project" value="TreeGrafter"/>
</dbReference>
<feature type="region of interest" description="Disordered" evidence="7">
    <location>
        <begin position="1"/>
        <end position="21"/>
    </location>
</feature>
<dbReference type="InterPro" id="IPR001841">
    <property type="entry name" value="Znf_RING"/>
</dbReference>
<name>A0A8K0D0D2_IGNLU</name>
<dbReference type="GO" id="GO:0006511">
    <property type="term" value="P:ubiquitin-dependent protein catabolic process"/>
    <property type="evidence" value="ECO:0007669"/>
    <property type="project" value="TreeGrafter"/>
</dbReference>
<dbReference type="PROSITE" id="PS50089">
    <property type="entry name" value="ZF_RING_2"/>
    <property type="match status" value="1"/>
</dbReference>
<dbReference type="GO" id="GO:0006302">
    <property type="term" value="P:double-strand break repair"/>
    <property type="evidence" value="ECO:0007669"/>
    <property type="project" value="TreeGrafter"/>
</dbReference>
<evidence type="ECO:0000313" key="9">
    <source>
        <dbReference type="EMBL" id="KAF2897035.1"/>
    </source>
</evidence>
<keyword evidence="4" id="KW-0833">Ubl conjugation pathway</keyword>
<dbReference type="GO" id="GO:0035861">
    <property type="term" value="C:site of double-strand break"/>
    <property type="evidence" value="ECO:0007669"/>
    <property type="project" value="TreeGrafter"/>
</dbReference>
<dbReference type="InterPro" id="IPR017907">
    <property type="entry name" value="Znf_RING_CS"/>
</dbReference>
<dbReference type="EMBL" id="VTPC01004522">
    <property type="protein sequence ID" value="KAF2897035.1"/>
    <property type="molecule type" value="Genomic_DNA"/>
</dbReference>
<dbReference type="PANTHER" id="PTHR15067">
    <property type="entry name" value="E3 UBIQUITIN-PROTEIN LIGASE RNF8"/>
    <property type="match status" value="1"/>
</dbReference>
<organism evidence="9 10">
    <name type="scientific">Ignelater luminosus</name>
    <name type="common">Cucubano</name>
    <name type="synonym">Pyrophorus luminosus</name>
    <dbReference type="NCBI Taxonomy" id="2038154"/>
    <lineage>
        <taxon>Eukaryota</taxon>
        <taxon>Metazoa</taxon>
        <taxon>Ecdysozoa</taxon>
        <taxon>Arthropoda</taxon>
        <taxon>Hexapoda</taxon>
        <taxon>Insecta</taxon>
        <taxon>Pterygota</taxon>
        <taxon>Neoptera</taxon>
        <taxon>Endopterygota</taxon>
        <taxon>Coleoptera</taxon>
        <taxon>Polyphaga</taxon>
        <taxon>Elateriformia</taxon>
        <taxon>Elateroidea</taxon>
        <taxon>Elateridae</taxon>
        <taxon>Agrypninae</taxon>
        <taxon>Pyrophorini</taxon>
        <taxon>Ignelater</taxon>
    </lineage>
</organism>
<comment type="caution">
    <text evidence="9">The sequence shown here is derived from an EMBL/GenBank/DDBJ whole genome shotgun (WGS) entry which is preliminary data.</text>
</comment>
<dbReference type="GO" id="GO:0008270">
    <property type="term" value="F:zinc ion binding"/>
    <property type="evidence" value="ECO:0007669"/>
    <property type="project" value="UniProtKB-KW"/>
</dbReference>
<evidence type="ECO:0000256" key="7">
    <source>
        <dbReference type="SAM" id="MobiDB-lite"/>
    </source>
</evidence>
<dbReference type="GO" id="GO:0000151">
    <property type="term" value="C:ubiquitin ligase complex"/>
    <property type="evidence" value="ECO:0007669"/>
    <property type="project" value="TreeGrafter"/>
</dbReference>
<feature type="compositionally biased region" description="Basic and acidic residues" evidence="7">
    <location>
        <begin position="8"/>
        <end position="20"/>
    </location>
</feature>
<dbReference type="PANTHER" id="PTHR15067:SF4">
    <property type="entry name" value="E3 UBIQUITIN-PROTEIN LIGASE RNF8"/>
    <property type="match status" value="1"/>
</dbReference>
<keyword evidence="2" id="KW-0479">Metal-binding</keyword>
<dbReference type="GO" id="GO:0070936">
    <property type="term" value="P:protein K48-linked ubiquitination"/>
    <property type="evidence" value="ECO:0007669"/>
    <property type="project" value="TreeGrafter"/>
</dbReference>
<keyword evidence="10" id="KW-1185">Reference proteome</keyword>
<evidence type="ECO:0000256" key="6">
    <source>
        <dbReference type="PROSITE-ProRule" id="PRU00175"/>
    </source>
</evidence>
<evidence type="ECO:0000256" key="5">
    <source>
        <dbReference type="ARBA" id="ARBA00022833"/>
    </source>
</evidence>
<dbReference type="OrthoDB" id="5330228at2759"/>
<evidence type="ECO:0000256" key="1">
    <source>
        <dbReference type="ARBA" id="ARBA00022679"/>
    </source>
</evidence>
<dbReference type="Proteomes" id="UP000801492">
    <property type="component" value="Unassembled WGS sequence"/>
</dbReference>
<dbReference type="Gene3D" id="3.30.40.10">
    <property type="entry name" value="Zinc/RING finger domain, C3HC4 (zinc finger)"/>
    <property type="match status" value="1"/>
</dbReference>
<dbReference type="AlphaFoldDB" id="A0A8K0D0D2"/>
<evidence type="ECO:0000256" key="3">
    <source>
        <dbReference type="ARBA" id="ARBA00022771"/>
    </source>
</evidence>
<keyword evidence="1" id="KW-0808">Transferase</keyword>
<keyword evidence="5" id="KW-0862">Zinc</keyword>
<evidence type="ECO:0000259" key="8">
    <source>
        <dbReference type="PROSITE" id="PS50089"/>
    </source>
</evidence>
<evidence type="ECO:0000256" key="4">
    <source>
        <dbReference type="ARBA" id="ARBA00022786"/>
    </source>
</evidence>
<evidence type="ECO:0000256" key="2">
    <source>
        <dbReference type="ARBA" id="ARBA00022723"/>
    </source>
</evidence>
<proteinExistence type="predicted"/>
<dbReference type="InterPro" id="IPR013083">
    <property type="entry name" value="Znf_RING/FYVE/PHD"/>
</dbReference>
<dbReference type="PROSITE" id="PS00518">
    <property type="entry name" value="ZF_RING_1"/>
    <property type="match status" value="1"/>
</dbReference>